<dbReference type="RefSeq" id="WP_004618393.1">
    <property type="nucleotide sequence ID" value="NZ_ACXX02000004.1"/>
</dbReference>
<dbReference type="EMBL" id="ACXX02000004">
    <property type="protein sequence ID" value="EGD48305.1"/>
    <property type="molecule type" value="Genomic_DNA"/>
</dbReference>
<organism evidence="1 2">
    <name type="scientific">Ruminiclostridium papyrosolvens DSM 2782</name>
    <dbReference type="NCBI Taxonomy" id="588581"/>
    <lineage>
        <taxon>Bacteria</taxon>
        <taxon>Bacillati</taxon>
        <taxon>Bacillota</taxon>
        <taxon>Clostridia</taxon>
        <taxon>Eubacteriales</taxon>
        <taxon>Oscillospiraceae</taxon>
        <taxon>Ruminiclostridium</taxon>
    </lineage>
</organism>
<comment type="caution">
    <text evidence="1">The sequence shown here is derived from an EMBL/GenBank/DDBJ whole genome shotgun (WGS) entry which is preliminary data.</text>
</comment>
<dbReference type="Pfam" id="PF11185">
    <property type="entry name" value="DUF2971"/>
    <property type="match status" value="1"/>
</dbReference>
<evidence type="ECO:0000313" key="1">
    <source>
        <dbReference type="EMBL" id="EGD48305.1"/>
    </source>
</evidence>
<proteinExistence type="predicted"/>
<name>F1TBA1_9FIRM</name>
<dbReference type="AlphaFoldDB" id="F1TBA1"/>
<keyword evidence="2" id="KW-1185">Reference proteome</keyword>
<gene>
    <name evidence="1" type="ORF">Cpap_2456</name>
</gene>
<reference evidence="1" key="2">
    <citation type="submission" date="2011-01" db="EMBL/GenBank/DDBJ databases">
        <title>The Non-contiguous Finished genome of Clostridium papyrosolvens.</title>
        <authorList>
            <person name="Lucas S."/>
            <person name="Copeland A."/>
            <person name="Lapidus A."/>
            <person name="Cheng J.-F."/>
            <person name="Goodwin L."/>
            <person name="Pitluck S."/>
            <person name="Misra M."/>
            <person name="Chertkov O."/>
            <person name="Detter J.C."/>
            <person name="Han C."/>
            <person name="Tapia R."/>
            <person name="Land M."/>
            <person name="Hauser L."/>
            <person name="Kyrpides N."/>
            <person name="Ivanova N."/>
            <person name="Pagani I."/>
            <person name="Mouttaki H."/>
            <person name="He Z."/>
            <person name="Zhou J."/>
            <person name="Hemme C.L."/>
            <person name="Woyke T."/>
        </authorList>
    </citation>
    <scope>NUCLEOTIDE SEQUENCE [LARGE SCALE GENOMIC DNA]</scope>
    <source>
        <strain evidence="1">DSM 2782</strain>
    </source>
</reference>
<reference evidence="1" key="1">
    <citation type="submission" date="2009-07" db="EMBL/GenBank/DDBJ databases">
        <authorList>
            <consortium name="US DOE Joint Genome Institute (JGI-PGF)"/>
            <person name="Lucas S."/>
            <person name="Copeland A."/>
            <person name="Lapidus A."/>
            <person name="Glavina del Rio T."/>
            <person name="Tice H."/>
            <person name="Bruce D."/>
            <person name="Goodwin L."/>
            <person name="Pitluck S."/>
            <person name="Larimer F."/>
            <person name="Land M.L."/>
            <person name="Mouttaki H."/>
            <person name="He Z."/>
            <person name="Zhou J."/>
            <person name="Hemme C.L."/>
        </authorList>
    </citation>
    <scope>NUCLEOTIDE SEQUENCE</scope>
    <source>
        <strain evidence="1">DSM 2782</strain>
    </source>
</reference>
<evidence type="ECO:0008006" key="3">
    <source>
        <dbReference type="Google" id="ProtNLM"/>
    </source>
</evidence>
<protein>
    <recommendedName>
        <fullName evidence="3">DUF2971 domain-containing protein</fullName>
    </recommendedName>
</protein>
<dbReference type="InterPro" id="IPR021352">
    <property type="entry name" value="DUF2971"/>
</dbReference>
<dbReference type="Proteomes" id="UP000003860">
    <property type="component" value="Unassembled WGS sequence"/>
</dbReference>
<evidence type="ECO:0000313" key="2">
    <source>
        <dbReference type="Proteomes" id="UP000003860"/>
    </source>
</evidence>
<accession>F1TBA1</accession>
<sequence length="275" mass="32215">MERSFRDISTPNELVRYLDDSAERLKNSGYIYHYTTLPVLIKMLKSKKWHLANAKNMNDRLEYDNGDKKRWRNIFFSSFMTEDKESIGMWSMYAQPWEKGIKISIPSSIARKWIKRIDVLHEVSMANYEITGYTFGLEKEQLKLSSVAYCNTDSLTKKDINEKLCWSNVSNKILHDAAHDITLTGYIKDMAWSYEKEIRIKTEFNNMYGFERVAIDLPDEVVDSMTITASPLFEGVLINEIEQEIERQLTTDHSLFTGRLNIKTICQSCELKKER</sequence>